<evidence type="ECO:0000256" key="2">
    <source>
        <dbReference type="SAM" id="MobiDB-lite"/>
    </source>
</evidence>
<keyword evidence="3" id="KW-0472">Membrane</keyword>
<sequence>MAKKIKDVNGKVYVQKNPFYKKWWFILIVILIGYGAIKGGETSTESPQTTSSSEKSEVVKASSSTEEASSVETSSEDKVEVNYKIGDLVKVGDVEYIVNSKTTAQNIGGEFGKNANGTYLILNVTVKNNGSKSITVTDSFFTLLKGKAEYEADSTAGVYANEDTKFFLTDLNPENTVTGNVVFDLNPETVSDPNLQLQVQTGYWGTQKGLVSIN</sequence>
<evidence type="ECO:0000313" key="6">
    <source>
        <dbReference type="Proteomes" id="UP000277597"/>
    </source>
</evidence>
<feature type="compositionally biased region" description="Low complexity" evidence="2">
    <location>
        <begin position="42"/>
        <end position="73"/>
    </location>
</feature>
<accession>A0A3P1S943</accession>
<dbReference type="AlphaFoldDB" id="A0A3P1S943"/>
<keyword evidence="1" id="KW-0732">Signal</keyword>
<dbReference type="Proteomes" id="UP000277597">
    <property type="component" value="Unassembled WGS sequence"/>
</dbReference>
<name>A0A3P1S943_STRSA</name>
<evidence type="ECO:0000256" key="1">
    <source>
        <dbReference type="ARBA" id="ARBA00022729"/>
    </source>
</evidence>
<organism evidence="5 6">
    <name type="scientific">Streptococcus sanguinis</name>
    <dbReference type="NCBI Taxonomy" id="1305"/>
    <lineage>
        <taxon>Bacteria</taxon>
        <taxon>Bacillati</taxon>
        <taxon>Bacillota</taxon>
        <taxon>Bacilli</taxon>
        <taxon>Lactobacillales</taxon>
        <taxon>Streptococcaceae</taxon>
        <taxon>Streptococcus</taxon>
    </lineage>
</organism>
<dbReference type="EMBL" id="RQZI01000001">
    <property type="protein sequence ID" value="RRC93781.1"/>
    <property type="molecule type" value="Genomic_DNA"/>
</dbReference>
<dbReference type="RefSeq" id="WP_061602615.1">
    <property type="nucleotide sequence ID" value="NZ_LAWK01000001.1"/>
</dbReference>
<evidence type="ECO:0000313" key="5">
    <source>
        <dbReference type="EMBL" id="RRC93781.1"/>
    </source>
</evidence>
<proteinExistence type="predicted"/>
<comment type="caution">
    <text evidence="5">The sequence shown here is derived from an EMBL/GenBank/DDBJ whole genome shotgun (WGS) entry which is preliminary data.</text>
</comment>
<feature type="transmembrane region" description="Helical" evidence="3">
    <location>
        <begin position="20"/>
        <end position="37"/>
    </location>
</feature>
<gene>
    <name evidence="5" type="ORF">EII39_00190</name>
</gene>
<evidence type="ECO:0000256" key="3">
    <source>
        <dbReference type="SAM" id="Phobius"/>
    </source>
</evidence>
<keyword evidence="3" id="KW-1133">Transmembrane helix</keyword>
<protein>
    <submittedName>
        <fullName evidence="5">DUF4352 domain-containing protein</fullName>
    </submittedName>
</protein>
<dbReference type="InterPro" id="IPR029051">
    <property type="entry name" value="DUF4352"/>
</dbReference>
<feature type="domain" description="DUF4352" evidence="4">
    <location>
        <begin position="83"/>
        <end position="207"/>
    </location>
</feature>
<evidence type="ECO:0000259" key="4">
    <source>
        <dbReference type="Pfam" id="PF11611"/>
    </source>
</evidence>
<dbReference type="InterPro" id="IPR029050">
    <property type="entry name" value="Immunoprotect_excell_Ig-like"/>
</dbReference>
<dbReference type="Pfam" id="PF11611">
    <property type="entry name" value="DUF4352"/>
    <property type="match status" value="1"/>
</dbReference>
<feature type="region of interest" description="Disordered" evidence="2">
    <location>
        <begin position="42"/>
        <end position="74"/>
    </location>
</feature>
<dbReference type="Gene3D" id="2.60.40.1240">
    <property type="match status" value="1"/>
</dbReference>
<keyword evidence="3" id="KW-0812">Transmembrane</keyword>
<reference evidence="5 6" key="1">
    <citation type="submission" date="2018-11" db="EMBL/GenBank/DDBJ databases">
        <title>Genomes From Bacteria Associated with the Canine Oral Cavity: a Test Case for Automated Genome-Based Taxonomic Assignment.</title>
        <authorList>
            <person name="Coil D.A."/>
            <person name="Jospin G."/>
            <person name="Darling A.E."/>
            <person name="Wallis C."/>
            <person name="Davis I.J."/>
            <person name="Harris S."/>
            <person name="Eisen J.A."/>
            <person name="Holcombe L.J."/>
            <person name="O'Flynn C."/>
        </authorList>
    </citation>
    <scope>NUCLEOTIDE SEQUENCE [LARGE SCALE GENOMIC DNA]</scope>
    <source>
        <strain evidence="5 6">OH953</strain>
    </source>
</reference>